<dbReference type="AlphaFoldDB" id="A0A387BHK7"/>
<dbReference type="KEGG" id="lact:D7I46_07015"/>
<dbReference type="InterPro" id="IPR000305">
    <property type="entry name" value="GIY-YIG_endonuc"/>
</dbReference>
<dbReference type="InterPro" id="IPR050190">
    <property type="entry name" value="UPF0213_domain"/>
</dbReference>
<dbReference type="CDD" id="cd10456">
    <property type="entry name" value="GIY-YIG_UPF0213"/>
    <property type="match status" value="1"/>
</dbReference>
<keyword evidence="4" id="KW-1185">Reference proteome</keyword>
<dbReference type="PANTHER" id="PTHR34477">
    <property type="entry name" value="UPF0213 PROTEIN YHBQ"/>
    <property type="match status" value="1"/>
</dbReference>
<evidence type="ECO:0000256" key="1">
    <source>
        <dbReference type="ARBA" id="ARBA00007435"/>
    </source>
</evidence>
<protein>
    <submittedName>
        <fullName evidence="3">GIY-YIG nuclease family protein</fullName>
    </submittedName>
</protein>
<gene>
    <name evidence="3" type="ORF">D7I46_07015</name>
</gene>
<reference evidence="3 4" key="1">
    <citation type="submission" date="2018-09" db="EMBL/GenBank/DDBJ databases">
        <title>Genome sequencing of strain 1JSPR-7.</title>
        <authorList>
            <person name="Heo J."/>
            <person name="Kim S.-J."/>
            <person name="Kwon S.-W."/>
        </authorList>
    </citation>
    <scope>NUCLEOTIDE SEQUENCE [LARGE SCALE GENOMIC DNA]</scope>
    <source>
        <strain evidence="3 4">1JSPR-7</strain>
    </source>
</reference>
<evidence type="ECO:0000313" key="4">
    <source>
        <dbReference type="Proteomes" id="UP000269374"/>
    </source>
</evidence>
<feature type="domain" description="GIY-YIG" evidence="2">
    <location>
        <begin position="3"/>
        <end position="80"/>
    </location>
</feature>
<dbReference type="RefSeq" id="WP_120772252.1">
    <property type="nucleotide sequence ID" value="NZ_CP032627.1"/>
</dbReference>
<dbReference type="Pfam" id="PF01541">
    <property type="entry name" value="GIY-YIG"/>
    <property type="match status" value="1"/>
</dbReference>
<comment type="similarity">
    <text evidence="1">Belongs to the UPF0213 family.</text>
</comment>
<sequence length="99" mass="11732">MSKNYYVYVLQCADNTLYCGYTDDIEKRVATHNAKKGAKYTKSRLPVKLLTAIEFDNKSEATKCEWWFKHTLNRKQKLTLIENKQLKSTFINYKNSRQN</sequence>
<accession>A0A387BHK7</accession>
<dbReference type="Proteomes" id="UP000269374">
    <property type="component" value="Chromosome"/>
</dbReference>
<organism evidence="3 4">
    <name type="scientific">Lactococcus allomyrinae</name>
    <dbReference type="NCBI Taxonomy" id="2419773"/>
    <lineage>
        <taxon>Bacteria</taxon>
        <taxon>Bacillati</taxon>
        <taxon>Bacillota</taxon>
        <taxon>Bacilli</taxon>
        <taxon>Lactobacillales</taxon>
        <taxon>Streptococcaceae</taxon>
        <taxon>Lactococcus</taxon>
    </lineage>
</organism>
<dbReference type="Gene3D" id="3.40.1440.10">
    <property type="entry name" value="GIY-YIG endonuclease"/>
    <property type="match status" value="1"/>
</dbReference>
<dbReference type="PANTHER" id="PTHR34477:SF1">
    <property type="entry name" value="UPF0213 PROTEIN YHBQ"/>
    <property type="match status" value="1"/>
</dbReference>
<dbReference type="PROSITE" id="PS50164">
    <property type="entry name" value="GIY_YIG"/>
    <property type="match status" value="1"/>
</dbReference>
<evidence type="ECO:0000259" key="2">
    <source>
        <dbReference type="PROSITE" id="PS50164"/>
    </source>
</evidence>
<dbReference type="EMBL" id="CP032627">
    <property type="protein sequence ID" value="AYG00869.1"/>
    <property type="molecule type" value="Genomic_DNA"/>
</dbReference>
<evidence type="ECO:0000313" key="3">
    <source>
        <dbReference type="EMBL" id="AYG00869.1"/>
    </source>
</evidence>
<dbReference type="SUPFAM" id="SSF82771">
    <property type="entry name" value="GIY-YIG endonuclease"/>
    <property type="match status" value="1"/>
</dbReference>
<proteinExistence type="inferred from homology"/>
<dbReference type="OrthoDB" id="9807770at2"/>
<dbReference type="InterPro" id="IPR035901">
    <property type="entry name" value="GIY-YIG_endonuc_sf"/>
</dbReference>
<name>A0A387BHK7_9LACT</name>